<keyword evidence="2" id="KW-1185">Reference proteome</keyword>
<evidence type="ECO:0000313" key="2">
    <source>
        <dbReference type="Proteomes" id="UP001501138"/>
    </source>
</evidence>
<accession>A0ABN2JNZ0</accession>
<organism evidence="1 2">
    <name type="scientific">Isoptericola hypogeus</name>
    <dbReference type="NCBI Taxonomy" id="300179"/>
    <lineage>
        <taxon>Bacteria</taxon>
        <taxon>Bacillati</taxon>
        <taxon>Actinomycetota</taxon>
        <taxon>Actinomycetes</taxon>
        <taxon>Micrococcales</taxon>
        <taxon>Promicromonosporaceae</taxon>
        <taxon>Isoptericola</taxon>
    </lineage>
</organism>
<protein>
    <submittedName>
        <fullName evidence="1">Uncharacterized protein</fullName>
    </submittedName>
</protein>
<sequence>MTYSKYADVAAEIDENPAAAGPVRGWCDPTFTVSSSMPGLAAAGLLHAAAVRPTPTAQAAAEARVARERAAGVGV</sequence>
<dbReference type="Proteomes" id="UP001501138">
    <property type="component" value="Unassembled WGS sequence"/>
</dbReference>
<evidence type="ECO:0000313" key="1">
    <source>
        <dbReference type="EMBL" id="GAA1734158.1"/>
    </source>
</evidence>
<name>A0ABN2JNZ0_9MICO</name>
<proteinExistence type="predicted"/>
<comment type="caution">
    <text evidence="1">The sequence shown here is derived from an EMBL/GenBank/DDBJ whole genome shotgun (WGS) entry which is preliminary data.</text>
</comment>
<reference evidence="1 2" key="1">
    <citation type="journal article" date="2019" name="Int. J. Syst. Evol. Microbiol.">
        <title>The Global Catalogue of Microorganisms (GCM) 10K type strain sequencing project: providing services to taxonomists for standard genome sequencing and annotation.</title>
        <authorList>
            <consortium name="The Broad Institute Genomics Platform"/>
            <consortium name="The Broad Institute Genome Sequencing Center for Infectious Disease"/>
            <person name="Wu L."/>
            <person name="Ma J."/>
        </authorList>
    </citation>
    <scope>NUCLEOTIDE SEQUENCE [LARGE SCALE GENOMIC DNA]</scope>
    <source>
        <strain evidence="1 2">JCM 15589</strain>
    </source>
</reference>
<dbReference type="EMBL" id="BAAAPM010000008">
    <property type="protein sequence ID" value="GAA1734158.1"/>
    <property type="molecule type" value="Genomic_DNA"/>
</dbReference>
<gene>
    <name evidence="1" type="ORF">GCM10009809_31840</name>
</gene>